<keyword evidence="1" id="KW-0217">Developmental protein</keyword>
<dbReference type="EMBL" id="GHBR01001247">
    <property type="protein sequence ID" value="NDJ96564.1"/>
    <property type="molecule type" value="Transcribed_RNA"/>
</dbReference>
<keyword evidence="4" id="KW-0539">Nucleus</keyword>
<dbReference type="InterPro" id="IPR036390">
    <property type="entry name" value="WH_DNA-bd_sf"/>
</dbReference>
<dbReference type="PANTHER" id="PTHR46721:SF3">
    <property type="entry name" value="FORKHEAD BOX N1"/>
    <property type="match status" value="1"/>
</dbReference>
<evidence type="ECO:0000256" key="1">
    <source>
        <dbReference type="ARBA" id="ARBA00022473"/>
    </source>
</evidence>
<accession>A0A6B2FY02</accession>
<dbReference type="SUPFAM" id="SSF46785">
    <property type="entry name" value="Winged helix' DNA-binding domain"/>
    <property type="match status" value="1"/>
</dbReference>
<organism evidence="5">
    <name type="scientific">Myxobolus squamalis</name>
    <name type="common">Myxosporean</name>
    <dbReference type="NCBI Taxonomy" id="59785"/>
    <lineage>
        <taxon>Eukaryota</taxon>
        <taxon>Metazoa</taxon>
        <taxon>Cnidaria</taxon>
        <taxon>Myxozoa</taxon>
        <taxon>Myxosporea</taxon>
        <taxon>Bivalvulida</taxon>
        <taxon>Platysporina</taxon>
        <taxon>Myxobolidae</taxon>
        <taxon>Myxobolus</taxon>
    </lineage>
</organism>
<evidence type="ECO:0000313" key="5">
    <source>
        <dbReference type="EMBL" id="NDJ96564.1"/>
    </source>
</evidence>
<evidence type="ECO:0000256" key="2">
    <source>
        <dbReference type="ARBA" id="ARBA00023015"/>
    </source>
</evidence>
<reference evidence="5" key="1">
    <citation type="submission" date="2018-11" db="EMBL/GenBank/DDBJ databases">
        <title>Myxobolus squamalis genome and transcriptome.</title>
        <authorList>
            <person name="Yahalomi D."/>
            <person name="Atkinson S.D."/>
            <person name="Neuhof M."/>
            <person name="Chang E.S."/>
            <person name="Philippe H."/>
            <person name="Cartwright P."/>
            <person name="Bartholomew J.L."/>
            <person name="Huchon D."/>
        </authorList>
    </citation>
    <scope>NUCLEOTIDE SEQUENCE</scope>
    <source>
        <strain evidence="5">71B08</strain>
        <tissue evidence="5">Whole</tissue>
    </source>
</reference>
<dbReference type="GO" id="GO:0000981">
    <property type="term" value="F:DNA-binding transcription factor activity, RNA polymerase II-specific"/>
    <property type="evidence" value="ECO:0007669"/>
    <property type="project" value="TreeGrafter"/>
</dbReference>
<dbReference type="InterPro" id="IPR036388">
    <property type="entry name" value="WH-like_DNA-bd_sf"/>
</dbReference>
<dbReference type="GO" id="GO:0000976">
    <property type="term" value="F:transcription cis-regulatory region binding"/>
    <property type="evidence" value="ECO:0007669"/>
    <property type="project" value="TreeGrafter"/>
</dbReference>
<name>A0A6B2FY02_MYXSQ</name>
<dbReference type="AlphaFoldDB" id="A0A6B2FY02"/>
<dbReference type="Gene3D" id="1.10.10.10">
    <property type="entry name" value="Winged helix-like DNA-binding domain superfamily/Winged helix DNA-binding domain"/>
    <property type="match status" value="1"/>
</dbReference>
<keyword evidence="2" id="KW-0805">Transcription regulation</keyword>
<sequence length="256" mass="29132">MTLNFVENGSTTPAQISQSNLIYLNQLVDPCQIPSNCLNGDVEFSDQQNYSLNFVNQVQNQIPQNISFMNRITDIGEINRENMGFINENAIVRPNNTTGMLFDPFLVNNNQISINPQQARFNGISNGFPEEINNINYPQNYIVTFSSPQAETINQMGNMVTLNNNNGNAYDCFGQLISGPWFNNNVSTIQHIDPRQIYTNRPMDRHDRLKHVHHLQNGDSRFSKPVFSYSCLIALALKNSESGSLPVNEIYKYMHF</sequence>
<evidence type="ECO:0000256" key="4">
    <source>
        <dbReference type="ARBA" id="ARBA00023242"/>
    </source>
</evidence>
<evidence type="ECO:0000256" key="3">
    <source>
        <dbReference type="ARBA" id="ARBA00023163"/>
    </source>
</evidence>
<dbReference type="PANTHER" id="PTHR46721">
    <property type="entry name" value="FORKHEAD BOX PROTEIN N1"/>
    <property type="match status" value="1"/>
</dbReference>
<keyword evidence="3" id="KW-0804">Transcription</keyword>
<protein>
    <submittedName>
        <fullName evidence="5">Forkhead box protein N4 (Trinotate prediction)</fullName>
    </submittedName>
</protein>
<dbReference type="InterPro" id="IPR049624">
    <property type="entry name" value="FOXN1_4"/>
</dbReference>
<proteinExistence type="predicted"/>